<evidence type="ECO:0000256" key="1">
    <source>
        <dbReference type="SAM" id="MobiDB-lite"/>
    </source>
</evidence>
<dbReference type="InterPro" id="IPR018253">
    <property type="entry name" value="DnaJ_domain_CS"/>
</dbReference>
<dbReference type="EMBL" id="QVFV01000004">
    <property type="protein sequence ID" value="RZM77276.1"/>
    <property type="molecule type" value="Genomic_DNA"/>
</dbReference>
<organism evidence="4 5">
    <name type="scientific">Leptolyngbya iicbica LK</name>
    <dbReference type="NCBI Taxonomy" id="2294035"/>
    <lineage>
        <taxon>Bacteria</taxon>
        <taxon>Bacillati</taxon>
        <taxon>Cyanobacteriota</taxon>
        <taxon>Cyanophyceae</taxon>
        <taxon>Leptolyngbyales</taxon>
        <taxon>Leptolyngbyaceae</taxon>
        <taxon>Leptolyngbya group</taxon>
        <taxon>Leptolyngbya</taxon>
        <taxon>Leptolyngbya iicbica</taxon>
    </lineage>
</organism>
<dbReference type="InterPro" id="IPR036869">
    <property type="entry name" value="J_dom_sf"/>
</dbReference>
<name>A0A4Q7E3M3_9CYAN</name>
<keyword evidence="5" id="KW-1185">Reference proteome</keyword>
<dbReference type="InterPro" id="IPR001623">
    <property type="entry name" value="DnaJ_domain"/>
</dbReference>
<dbReference type="Pfam" id="PF00226">
    <property type="entry name" value="DnaJ"/>
    <property type="match status" value="1"/>
</dbReference>
<dbReference type="PANTHER" id="PTHR44825">
    <property type="match status" value="1"/>
</dbReference>
<dbReference type="SUPFAM" id="SSF46565">
    <property type="entry name" value="Chaperone J-domain"/>
    <property type="match status" value="1"/>
</dbReference>
<proteinExistence type="predicted"/>
<gene>
    <name evidence="4" type="ORF">DYY88_16665</name>
</gene>
<sequence>MTPPNPTPNHYTLLNVKPTASPQEIRRAYRDMSKLYHPDTTTLPPAIATEKFKYLNDAYATLSNPEKRTAYDYSIGISRVAVVQVPTYLNRPASERGKYPKDNAYLDPNDRPLSPGELFALFILGLTFVGCLLLVVTVGWSKGELVLYSPDDSTAESITLPAPETTSPPVSIEQSPAVDPSSTSPRPLPPMELSPKII</sequence>
<comment type="caution">
    <text evidence="4">The sequence shown here is derived from an EMBL/GenBank/DDBJ whole genome shotgun (WGS) entry which is preliminary data.</text>
</comment>
<evidence type="ECO:0000313" key="5">
    <source>
        <dbReference type="Proteomes" id="UP000292459"/>
    </source>
</evidence>
<feature type="compositionally biased region" description="Polar residues" evidence="1">
    <location>
        <begin position="164"/>
        <end position="185"/>
    </location>
</feature>
<dbReference type="Proteomes" id="UP000292459">
    <property type="component" value="Unassembled WGS sequence"/>
</dbReference>
<dbReference type="PRINTS" id="PR00625">
    <property type="entry name" value="JDOMAIN"/>
</dbReference>
<reference evidence="4 5" key="1">
    <citation type="submission" date="2018-11" db="EMBL/GenBank/DDBJ databases">
        <title>Whole genome sequencing of an environmental sample.</title>
        <authorList>
            <person name="Sarangi A.N."/>
            <person name="Singh D."/>
            <person name="Tripathy S."/>
        </authorList>
    </citation>
    <scope>NUCLEOTIDE SEQUENCE [LARGE SCALE GENOMIC DNA]</scope>
    <source>
        <strain evidence="4 5">Lakshadweep</strain>
    </source>
</reference>
<dbReference type="PANTHER" id="PTHR44825:SF1">
    <property type="entry name" value="DNAJ HOMOLOG SUBFAMILY C MEMBER 4"/>
    <property type="match status" value="1"/>
</dbReference>
<dbReference type="AlphaFoldDB" id="A0A4Q7E3M3"/>
<dbReference type="PROSITE" id="PS00636">
    <property type="entry name" value="DNAJ_1"/>
    <property type="match status" value="1"/>
</dbReference>
<keyword evidence="2" id="KW-0472">Membrane</keyword>
<dbReference type="InterPro" id="IPR052763">
    <property type="entry name" value="DnaJ_C4"/>
</dbReference>
<dbReference type="Gene3D" id="1.10.287.110">
    <property type="entry name" value="DnaJ domain"/>
    <property type="match status" value="1"/>
</dbReference>
<feature type="region of interest" description="Disordered" evidence="1">
    <location>
        <begin position="156"/>
        <end position="198"/>
    </location>
</feature>
<dbReference type="SMART" id="SM00271">
    <property type="entry name" value="DnaJ"/>
    <property type="match status" value="1"/>
</dbReference>
<evidence type="ECO:0000313" key="4">
    <source>
        <dbReference type="EMBL" id="RZM77276.1"/>
    </source>
</evidence>
<dbReference type="PROSITE" id="PS50076">
    <property type="entry name" value="DNAJ_2"/>
    <property type="match status" value="1"/>
</dbReference>
<keyword evidence="2" id="KW-0812">Transmembrane</keyword>
<keyword evidence="2" id="KW-1133">Transmembrane helix</keyword>
<dbReference type="RefSeq" id="WP_063776173.1">
    <property type="nucleotide sequence ID" value="NZ_QVFV01000004.1"/>
</dbReference>
<dbReference type="CDD" id="cd06257">
    <property type="entry name" value="DnaJ"/>
    <property type="match status" value="1"/>
</dbReference>
<dbReference type="OrthoDB" id="9779889at2"/>
<evidence type="ECO:0000259" key="3">
    <source>
        <dbReference type="PROSITE" id="PS50076"/>
    </source>
</evidence>
<feature type="domain" description="J" evidence="3">
    <location>
        <begin position="9"/>
        <end position="75"/>
    </location>
</feature>
<protein>
    <submittedName>
        <fullName evidence="4">J domain-containing protein</fullName>
    </submittedName>
</protein>
<evidence type="ECO:0000256" key="2">
    <source>
        <dbReference type="SAM" id="Phobius"/>
    </source>
</evidence>
<accession>A0A4Q7E3M3</accession>
<feature type="transmembrane region" description="Helical" evidence="2">
    <location>
        <begin position="118"/>
        <end position="140"/>
    </location>
</feature>